<comment type="caution">
    <text evidence="1">The sequence shown here is derived from an EMBL/GenBank/DDBJ whole genome shotgun (WGS) entry which is preliminary data.</text>
</comment>
<name>A0ACB9R6M2_9MYRT</name>
<evidence type="ECO:0000313" key="1">
    <source>
        <dbReference type="EMBL" id="KAI4371632.1"/>
    </source>
</evidence>
<sequence>MADALNDSTVQSVGSLAATPAVNEVAVAAADSWASIVLTTILIRGLTVPLLINQLKATTKLAIIRPRMEEIKGEMEQKYVIGLCVSESMFDLTCSYLATIL</sequence>
<proteinExistence type="predicted"/>
<accession>A0ACB9R6M2</accession>
<gene>
    <name evidence="1" type="ORF">MLD38_009959</name>
</gene>
<evidence type="ECO:0000313" key="2">
    <source>
        <dbReference type="Proteomes" id="UP001057402"/>
    </source>
</evidence>
<protein>
    <submittedName>
        <fullName evidence="1">Uncharacterized protein</fullName>
    </submittedName>
</protein>
<reference evidence="2" key="1">
    <citation type="journal article" date="2023" name="Front. Plant Sci.">
        <title>Chromosomal-level genome assembly of Melastoma candidum provides insights into trichome evolution.</title>
        <authorList>
            <person name="Zhong Y."/>
            <person name="Wu W."/>
            <person name="Sun C."/>
            <person name="Zou P."/>
            <person name="Liu Y."/>
            <person name="Dai S."/>
            <person name="Zhou R."/>
        </authorList>
    </citation>
    <scope>NUCLEOTIDE SEQUENCE [LARGE SCALE GENOMIC DNA]</scope>
</reference>
<dbReference type="Proteomes" id="UP001057402">
    <property type="component" value="Chromosome 4"/>
</dbReference>
<dbReference type="EMBL" id="CM042883">
    <property type="protein sequence ID" value="KAI4371632.1"/>
    <property type="molecule type" value="Genomic_DNA"/>
</dbReference>
<organism evidence="1 2">
    <name type="scientific">Melastoma candidum</name>
    <dbReference type="NCBI Taxonomy" id="119954"/>
    <lineage>
        <taxon>Eukaryota</taxon>
        <taxon>Viridiplantae</taxon>
        <taxon>Streptophyta</taxon>
        <taxon>Embryophyta</taxon>
        <taxon>Tracheophyta</taxon>
        <taxon>Spermatophyta</taxon>
        <taxon>Magnoliopsida</taxon>
        <taxon>eudicotyledons</taxon>
        <taxon>Gunneridae</taxon>
        <taxon>Pentapetalae</taxon>
        <taxon>rosids</taxon>
        <taxon>malvids</taxon>
        <taxon>Myrtales</taxon>
        <taxon>Melastomataceae</taxon>
        <taxon>Melastomatoideae</taxon>
        <taxon>Melastomateae</taxon>
        <taxon>Melastoma</taxon>
    </lineage>
</organism>
<keyword evidence="2" id="KW-1185">Reference proteome</keyword>